<dbReference type="InterPro" id="IPR000719">
    <property type="entry name" value="Prot_kinase_dom"/>
</dbReference>
<gene>
    <name evidence="3" type="ORF">PGLA_20380</name>
</gene>
<feature type="transmembrane region" description="Helical" evidence="1">
    <location>
        <begin position="427"/>
        <end position="449"/>
    </location>
</feature>
<dbReference type="Proteomes" id="UP000076967">
    <property type="component" value="Unassembled WGS sequence"/>
</dbReference>
<dbReference type="InterPro" id="IPR011009">
    <property type="entry name" value="Kinase-like_dom_sf"/>
</dbReference>
<proteinExistence type="predicted"/>
<name>A0A168HRD9_9BACL</name>
<dbReference type="Pfam" id="PF06293">
    <property type="entry name" value="Kdo"/>
    <property type="match status" value="1"/>
</dbReference>
<keyword evidence="1" id="KW-1133">Transmembrane helix</keyword>
<accession>A0A168HRD9</accession>
<comment type="caution">
    <text evidence="3">The sequence shown here is derived from an EMBL/GenBank/DDBJ whole genome shotgun (WGS) entry which is preliminary data.</text>
</comment>
<reference evidence="3 4" key="1">
    <citation type="submission" date="2016-03" db="EMBL/GenBank/DDBJ databases">
        <title>Draft genome sequence of Paenibacillus glacialis DSM 22343.</title>
        <authorList>
            <person name="Shin S.-K."/>
            <person name="Yi H."/>
        </authorList>
    </citation>
    <scope>NUCLEOTIDE SEQUENCE [LARGE SCALE GENOMIC DNA]</scope>
    <source>
        <strain evidence="3 4">DSM 22343</strain>
    </source>
</reference>
<organism evidence="3 4">
    <name type="scientific">Paenibacillus glacialis</name>
    <dbReference type="NCBI Taxonomy" id="494026"/>
    <lineage>
        <taxon>Bacteria</taxon>
        <taxon>Bacillati</taxon>
        <taxon>Bacillota</taxon>
        <taxon>Bacilli</taxon>
        <taxon>Bacillales</taxon>
        <taxon>Paenibacillaceae</taxon>
        <taxon>Paenibacillus</taxon>
    </lineage>
</organism>
<keyword evidence="1" id="KW-0812">Transmembrane</keyword>
<keyword evidence="1" id="KW-0472">Membrane</keyword>
<keyword evidence="4" id="KW-1185">Reference proteome</keyword>
<feature type="domain" description="Protein kinase" evidence="2">
    <location>
        <begin position="25"/>
        <end position="307"/>
    </location>
</feature>
<evidence type="ECO:0000256" key="1">
    <source>
        <dbReference type="SAM" id="Phobius"/>
    </source>
</evidence>
<dbReference type="AlphaFoldDB" id="A0A168HRD9"/>
<evidence type="ECO:0000313" key="4">
    <source>
        <dbReference type="Proteomes" id="UP000076967"/>
    </source>
</evidence>
<protein>
    <recommendedName>
        <fullName evidence="2">Protein kinase domain-containing protein</fullName>
    </recommendedName>
</protein>
<evidence type="ECO:0000313" key="3">
    <source>
        <dbReference type="EMBL" id="OAB38451.1"/>
    </source>
</evidence>
<dbReference type="Gene3D" id="1.10.510.10">
    <property type="entry name" value="Transferase(Phosphotransferase) domain 1"/>
    <property type="match status" value="1"/>
</dbReference>
<dbReference type="PROSITE" id="PS50011">
    <property type="entry name" value="PROTEIN_KINASE_DOM"/>
    <property type="match status" value="1"/>
</dbReference>
<dbReference type="GO" id="GO:0005524">
    <property type="term" value="F:ATP binding"/>
    <property type="evidence" value="ECO:0007669"/>
    <property type="project" value="InterPro"/>
</dbReference>
<sequence length="452" mass="51365">MFPPEMNTKLSIHGRTFVVAEHPSIHEIPYGQEGRQGTVYKLIDLDEGHEMALKVFKPSFRHPSIVRLSEQIAAFSEMRGLQVCKREVLSPQQDIELLSTYPELLYAVLMPWIDGITWSDVLLVKNVYSVLQCKDMAQSVATTIATMEQYGIAHTDLYASNIIISNLSDALSGEEESVAIELIDIEGIYASGLDEPENLPEGITGYTPLFMRDYPDWSKYSDRFSGGIIISEMLSWVSDEIRDNAWGDSFFDPTEMHQETPRYFLMHRTLETYYGNEIAGLFARVWGAQQLQQCPTFGEWMVCLSSVQIKTNREPDKLDSMMTEDEDEDDIGQQLAIEIVSYTIEQHLRKARELESQGKLASALWEYGTLIEHVPEQSPMAIEINIAMTMVQDRLESEEPVPVSLKQTIKSKIPQSGNTTKDSQYQLMWYITLIISGIVVLFSVLIYILNSI</sequence>
<dbReference type="SUPFAM" id="SSF56112">
    <property type="entry name" value="Protein kinase-like (PK-like)"/>
    <property type="match status" value="1"/>
</dbReference>
<evidence type="ECO:0000259" key="2">
    <source>
        <dbReference type="PROSITE" id="PS50011"/>
    </source>
</evidence>
<dbReference type="EMBL" id="LVJH01000048">
    <property type="protein sequence ID" value="OAB38451.1"/>
    <property type="molecule type" value="Genomic_DNA"/>
</dbReference>
<dbReference type="STRING" id="494026.PGLA_20380"/>
<dbReference type="GO" id="GO:0004672">
    <property type="term" value="F:protein kinase activity"/>
    <property type="evidence" value="ECO:0007669"/>
    <property type="project" value="InterPro"/>
</dbReference>
<dbReference type="OrthoDB" id="2663482at2"/>